<evidence type="ECO:0000313" key="4">
    <source>
        <dbReference type="EMBL" id="EAT12809.1"/>
    </source>
</evidence>
<dbReference type="STRING" id="207949.RED65_12089"/>
<keyword evidence="5" id="KW-1185">Reference proteome</keyword>
<reference evidence="4 5" key="1">
    <citation type="submission" date="2006-03" db="EMBL/GenBank/DDBJ databases">
        <authorList>
            <person name="Pinhassi J."/>
            <person name="Pedros-Alio C."/>
            <person name="Ferriera S."/>
            <person name="Johnson J."/>
            <person name="Kravitz S."/>
            <person name="Halpern A."/>
            <person name="Remington K."/>
            <person name="Beeson K."/>
            <person name="Tran B."/>
            <person name="Rogers Y.-H."/>
            <person name="Friedman R."/>
            <person name="Venter J.C."/>
        </authorList>
    </citation>
    <scope>NUCLEOTIDE SEQUENCE [LARGE SCALE GENOMIC DNA]</scope>
    <source>
        <strain evidence="4 5">RED65</strain>
    </source>
</reference>
<dbReference type="Proteomes" id="UP000004263">
    <property type="component" value="Unassembled WGS sequence"/>
</dbReference>
<proteinExistence type="predicted"/>
<dbReference type="HOGENOM" id="CLU_021467_1_0_6"/>
<name>Q1N3R5_9GAMM</name>
<dbReference type="AlphaFoldDB" id="Q1N3R5"/>
<dbReference type="Gene3D" id="3.30.200.20">
    <property type="entry name" value="Phosphorylase Kinase, domain 1"/>
    <property type="match status" value="1"/>
</dbReference>
<dbReference type="PANTHER" id="PTHR33540:SF1">
    <property type="entry name" value="N-ACETYLMURAMATE_N-ACETYLGLUCOSAMINE KINASE"/>
    <property type="match status" value="1"/>
</dbReference>
<organism evidence="4 5">
    <name type="scientific">Bermanella marisrubri</name>
    <dbReference type="NCBI Taxonomy" id="207949"/>
    <lineage>
        <taxon>Bacteria</taxon>
        <taxon>Pseudomonadati</taxon>
        <taxon>Pseudomonadota</taxon>
        <taxon>Gammaproteobacteria</taxon>
        <taxon>Oceanospirillales</taxon>
        <taxon>Oceanospirillaceae</taxon>
        <taxon>Bermanella</taxon>
    </lineage>
</organism>
<keyword evidence="2" id="KW-0067">ATP-binding</keyword>
<dbReference type="EMBL" id="AAQH01000004">
    <property type="protein sequence ID" value="EAT12809.1"/>
    <property type="molecule type" value="Genomic_DNA"/>
</dbReference>
<dbReference type="PANTHER" id="PTHR33540">
    <property type="entry name" value="TRNA THREONYLCARBAMOYLADENOSINE BIOSYNTHESIS PROTEIN TSAE"/>
    <property type="match status" value="1"/>
</dbReference>
<dbReference type="Gene3D" id="3.90.1200.10">
    <property type="match status" value="1"/>
</dbReference>
<evidence type="ECO:0000259" key="3">
    <source>
        <dbReference type="Pfam" id="PF01636"/>
    </source>
</evidence>
<gene>
    <name evidence="4" type="ORF">RED65_12089</name>
</gene>
<keyword evidence="4" id="KW-0808">Transferase</keyword>
<dbReference type="OrthoDB" id="9809275at2"/>
<evidence type="ECO:0000256" key="1">
    <source>
        <dbReference type="ARBA" id="ARBA00022741"/>
    </source>
</evidence>
<dbReference type="InterPro" id="IPR011009">
    <property type="entry name" value="Kinase-like_dom_sf"/>
</dbReference>
<evidence type="ECO:0000256" key="2">
    <source>
        <dbReference type="ARBA" id="ARBA00022840"/>
    </source>
</evidence>
<keyword evidence="1" id="KW-0547">Nucleotide-binding</keyword>
<protein>
    <submittedName>
        <fullName evidence="4">Predicted phosphotransferase</fullName>
    </submittedName>
</protein>
<dbReference type="Pfam" id="PF01636">
    <property type="entry name" value="APH"/>
    <property type="match status" value="1"/>
</dbReference>
<dbReference type="InterPro" id="IPR002575">
    <property type="entry name" value="Aminoglycoside_PTrfase"/>
</dbReference>
<dbReference type="SUPFAM" id="SSF56112">
    <property type="entry name" value="Protein kinase-like (PK-like)"/>
    <property type="match status" value="1"/>
</dbReference>
<accession>Q1N3R5</accession>
<comment type="caution">
    <text evidence="4">The sequence shown here is derived from an EMBL/GenBank/DDBJ whole genome shotgun (WGS) entry which is preliminary data.</text>
</comment>
<evidence type="ECO:0000313" key="5">
    <source>
        <dbReference type="Proteomes" id="UP000004263"/>
    </source>
</evidence>
<sequence>MDARLTALQAWVTETLHDLNLGEPQGSLETVSGDASFRRYFRQLLTSQRRTYIAVDAPPEKEDSEPFVRIANHWHKQGVKVPKVIKADLQQGFMLLEDFGDALLQPLLEESIEQASDLYSSCMDSLIEIQQTDLPLPQYDAELLDREMRLFTEWYLPKHLEYKLSSQEQSMLDDTFAMLRETALGQIQAPVHRDYHSRNLMKLTSGDIGIIDFQDAVHGPLTYDLVSLLRDAYIDWPQEQVQSWAQDYFAKARQAGLVGAISDGQLMLWFDWMGLQRHIKVVGIFARLAYRDGKTRYLDDIPRTLNYIRQVSAEYDALTEFHQWLENQLMPVIESRA</sequence>
<dbReference type="RefSeq" id="WP_007018699.1">
    <property type="nucleotide sequence ID" value="NZ_CH724118.1"/>
</dbReference>
<feature type="domain" description="Aminoglycoside phosphotransferase" evidence="3">
    <location>
        <begin position="28"/>
        <end position="250"/>
    </location>
</feature>
<dbReference type="GO" id="GO:0005524">
    <property type="term" value="F:ATP binding"/>
    <property type="evidence" value="ECO:0007669"/>
    <property type="project" value="UniProtKB-KW"/>
</dbReference>
<dbReference type="GO" id="GO:0016740">
    <property type="term" value="F:transferase activity"/>
    <property type="evidence" value="ECO:0007669"/>
    <property type="project" value="UniProtKB-KW"/>
</dbReference>